<evidence type="ECO:0000259" key="4">
    <source>
        <dbReference type="Pfam" id="PF13407"/>
    </source>
</evidence>
<dbReference type="CDD" id="cd06314">
    <property type="entry name" value="PBP1_tmGBP"/>
    <property type="match status" value="1"/>
</dbReference>
<dbReference type="Proteomes" id="UP000315003">
    <property type="component" value="Chromosome"/>
</dbReference>
<dbReference type="PANTHER" id="PTHR30036:SF7">
    <property type="entry name" value="ABC TRANSPORTER PERIPLASMIC-BINDING PROTEIN YPHF"/>
    <property type="match status" value="1"/>
</dbReference>
<dbReference type="EMBL" id="CP036272">
    <property type="protein sequence ID" value="QDT61742.1"/>
    <property type="molecule type" value="Genomic_DNA"/>
</dbReference>
<evidence type="ECO:0000256" key="2">
    <source>
        <dbReference type="ARBA" id="ARBA00007639"/>
    </source>
</evidence>
<feature type="region of interest" description="Disordered" evidence="3">
    <location>
        <begin position="395"/>
        <end position="417"/>
    </location>
</feature>
<evidence type="ECO:0000313" key="5">
    <source>
        <dbReference type="EMBL" id="QDT61742.1"/>
    </source>
</evidence>
<sequence>MGIDSLSQAFSVLAITSPHIYTRRLSCNALTIPSRLLLPHPIADMSTTLFRFGRVKSILAGLCVLSATLNLTGCKVERDQQAAPADEQIKVAFVTNGSASFWTIAEAGCRAAEKDFGVQCTVVTPKDPPDQRRKLEELLITDLDGIAVTPIDPDNQTDILNQVADATNLITHDSDAPNSNRLMYIGMSNYDAGRMAGELVKEALPDGGQVLIFVGRLGQLNADQRRQGLIDELLDRDHDPKRAYDPNNGEIKGDKFTIVSTRTDGFDMGKAKSLAQDALVAYPEVNCMVGLFAYNPPMILDSIKEANKIGEIIVVGFDEDTRTLEAVESGECIGTIVQNPYMYGYKSVEVLAKLAKGDASVIPENKYIEFPARVIKSDNVKEFSTELQSFLDAAATAKPNAEADSDAETDATSEESK</sequence>
<evidence type="ECO:0000256" key="1">
    <source>
        <dbReference type="ARBA" id="ARBA00004196"/>
    </source>
</evidence>
<keyword evidence="6" id="KW-1185">Reference proteome</keyword>
<dbReference type="InterPro" id="IPR025997">
    <property type="entry name" value="SBP_2_dom"/>
</dbReference>
<dbReference type="Pfam" id="PF13407">
    <property type="entry name" value="Peripla_BP_4"/>
    <property type="match status" value="1"/>
</dbReference>
<dbReference type="InterPro" id="IPR028082">
    <property type="entry name" value="Peripla_BP_I"/>
</dbReference>
<gene>
    <name evidence="5" type="primary">rbsB_3</name>
    <name evidence="5" type="ORF">SV7mr_42820</name>
</gene>
<dbReference type="GO" id="GO:0030246">
    <property type="term" value="F:carbohydrate binding"/>
    <property type="evidence" value="ECO:0007669"/>
    <property type="project" value="TreeGrafter"/>
</dbReference>
<comment type="similarity">
    <text evidence="2">Belongs to the bacterial solute-binding protein 2 family.</text>
</comment>
<dbReference type="PANTHER" id="PTHR30036">
    <property type="entry name" value="D-XYLOSE-BINDING PERIPLASMIC PROTEIN"/>
    <property type="match status" value="1"/>
</dbReference>
<proteinExistence type="inferred from homology"/>
<evidence type="ECO:0000256" key="3">
    <source>
        <dbReference type="SAM" id="MobiDB-lite"/>
    </source>
</evidence>
<feature type="domain" description="Periplasmic binding protein" evidence="4">
    <location>
        <begin position="94"/>
        <end position="358"/>
    </location>
</feature>
<name>A0A517T074_9BACT</name>
<dbReference type="SUPFAM" id="SSF53822">
    <property type="entry name" value="Periplasmic binding protein-like I"/>
    <property type="match status" value="1"/>
</dbReference>
<dbReference type="GO" id="GO:0030288">
    <property type="term" value="C:outer membrane-bounded periplasmic space"/>
    <property type="evidence" value="ECO:0007669"/>
    <property type="project" value="TreeGrafter"/>
</dbReference>
<accession>A0A517T074</accession>
<evidence type="ECO:0000313" key="6">
    <source>
        <dbReference type="Proteomes" id="UP000315003"/>
    </source>
</evidence>
<reference evidence="5 6" key="1">
    <citation type="submission" date="2019-02" db="EMBL/GenBank/DDBJ databases">
        <title>Deep-cultivation of Planctomycetes and their phenomic and genomic characterization uncovers novel biology.</title>
        <authorList>
            <person name="Wiegand S."/>
            <person name="Jogler M."/>
            <person name="Boedeker C."/>
            <person name="Pinto D."/>
            <person name="Vollmers J."/>
            <person name="Rivas-Marin E."/>
            <person name="Kohn T."/>
            <person name="Peeters S.H."/>
            <person name="Heuer A."/>
            <person name="Rast P."/>
            <person name="Oberbeckmann S."/>
            <person name="Bunk B."/>
            <person name="Jeske O."/>
            <person name="Meyerdierks A."/>
            <person name="Storesund J.E."/>
            <person name="Kallscheuer N."/>
            <person name="Luecker S."/>
            <person name="Lage O.M."/>
            <person name="Pohl T."/>
            <person name="Merkel B.J."/>
            <person name="Hornburger P."/>
            <person name="Mueller R.-W."/>
            <person name="Bruemmer F."/>
            <person name="Labrenz M."/>
            <person name="Spormann A.M."/>
            <person name="Op den Camp H."/>
            <person name="Overmann J."/>
            <person name="Amann R."/>
            <person name="Jetten M.S.M."/>
            <person name="Mascher T."/>
            <person name="Medema M.H."/>
            <person name="Devos D.P."/>
            <person name="Kaster A.-K."/>
            <person name="Ovreas L."/>
            <person name="Rohde M."/>
            <person name="Galperin M.Y."/>
            <person name="Jogler C."/>
        </authorList>
    </citation>
    <scope>NUCLEOTIDE SEQUENCE [LARGE SCALE GENOMIC DNA]</scope>
    <source>
        <strain evidence="5 6">SV_7m_r</strain>
    </source>
</reference>
<protein>
    <submittedName>
        <fullName evidence="5">D-ribose-binding periplasmic protein</fullName>
    </submittedName>
</protein>
<organism evidence="5 6">
    <name type="scientific">Stieleria bergensis</name>
    <dbReference type="NCBI Taxonomy" id="2528025"/>
    <lineage>
        <taxon>Bacteria</taxon>
        <taxon>Pseudomonadati</taxon>
        <taxon>Planctomycetota</taxon>
        <taxon>Planctomycetia</taxon>
        <taxon>Pirellulales</taxon>
        <taxon>Pirellulaceae</taxon>
        <taxon>Stieleria</taxon>
    </lineage>
</organism>
<dbReference type="InterPro" id="IPR050555">
    <property type="entry name" value="Bact_Solute-Bind_Prot2"/>
</dbReference>
<feature type="compositionally biased region" description="Acidic residues" evidence="3">
    <location>
        <begin position="403"/>
        <end position="417"/>
    </location>
</feature>
<comment type="subcellular location">
    <subcellularLocation>
        <location evidence="1">Cell envelope</location>
    </subcellularLocation>
</comment>
<dbReference type="Gene3D" id="3.40.50.2300">
    <property type="match status" value="2"/>
</dbReference>
<dbReference type="AlphaFoldDB" id="A0A517T074"/>